<dbReference type="GO" id="GO:0008270">
    <property type="term" value="F:zinc ion binding"/>
    <property type="evidence" value="ECO:0007669"/>
    <property type="project" value="InterPro"/>
</dbReference>
<dbReference type="GO" id="GO:0005694">
    <property type="term" value="C:chromosome"/>
    <property type="evidence" value="ECO:0007669"/>
    <property type="project" value="UniProtKB-SubCell"/>
</dbReference>
<evidence type="ECO:0000256" key="9">
    <source>
        <dbReference type="SAM" id="MobiDB-lite"/>
    </source>
</evidence>
<dbReference type="InterPro" id="IPR046341">
    <property type="entry name" value="SET_dom_sf"/>
</dbReference>
<gene>
    <name evidence="14" type="ORF">OLC1_LOCUS6556</name>
</gene>
<dbReference type="EMBL" id="OX459119">
    <property type="protein sequence ID" value="CAI9095626.1"/>
    <property type="molecule type" value="Genomic_DNA"/>
</dbReference>
<feature type="region of interest" description="Disordered" evidence="9">
    <location>
        <begin position="281"/>
        <end position="303"/>
    </location>
</feature>
<dbReference type="GO" id="GO:0042054">
    <property type="term" value="F:histone methyltransferase activity"/>
    <property type="evidence" value="ECO:0007669"/>
    <property type="project" value="InterPro"/>
</dbReference>
<dbReference type="Gene3D" id="2.30.280.10">
    <property type="entry name" value="SRA-YDG"/>
    <property type="match status" value="1"/>
</dbReference>
<evidence type="ECO:0000256" key="2">
    <source>
        <dbReference type="ARBA" id="ARBA00022454"/>
    </source>
</evidence>
<dbReference type="GO" id="GO:0005634">
    <property type="term" value="C:nucleus"/>
    <property type="evidence" value="ECO:0007669"/>
    <property type="project" value="UniProtKB-SubCell"/>
</dbReference>
<evidence type="ECO:0000256" key="5">
    <source>
        <dbReference type="ARBA" id="ARBA00022691"/>
    </source>
</evidence>
<dbReference type="PROSITE" id="PS50280">
    <property type="entry name" value="SET"/>
    <property type="match status" value="1"/>
</dbReference>
<evidence type="ECO:0000259" key="11">
    <source>
        <dbReference type="PROSITE" id="PS50867"/>
    </source>
</evidence>
<dbReference type="Gene3D" id="2.170.270.10">
    <property type="entry name" value="SET domain"/>
    <property type="match status" value="1"/>
</dbReference>
<dbReference type="InterPro" id="IPR036987">
    <property type="entry name" value="SRA-YDG_sf"/>
</dbReference>
<feature type="region of interest" description="Disordered" evidence="9">
    <location>
        <begin position="1"/>
        <end position="26"/>
    </location>
</feature>
<dbReference type="InterPro" id="IPR051357">
    <property type="entry name" value="H3K9_HMTase_SUVAR3-9"/>
</dbReference>
<accession>A0AAV1CJU0</accession>
<dbReference type="SUPFAM" id="SSF88697">
    <property type="entry name" value="PUA domain-like"/>
    <property type="match status" value="1"/>
</dbReference>
<evidence type="ECO:0000256" key="1">
    <source>
        <dbReference type="ARBA" id="ARBA00004286"/>
    </source>
</evidence>
<dbReference type="InterPro" id="IPR001214">
    <property type="entry name" value="SET_dom"/>
</dbReference>
<dbReference type="PANTHER" id="PTHR45660:SF46">
    <property type="entry name" value="HISTONE-LYSINE N-METHYLTRANSFERASE, H3 LYSINE-9 SPECIFIC SUVH6"/>
    <property type="match status" value="1"/>
</dbReference>
<dbReference type="InterPro" id="IPR003616">
    <property type="entry name" value="Post-SET_dom"/>
</dbReference>
<keyword evidence="5" id="KW-0949">S-adenosyl-L-methionine</keyword>
<evidence type="ECO:0000313" key="15">
    <source>
        <dbReference type="Proteomes" id="UP001161247"/>
    </source>
</evidence>
<reference evidence="14" key="1">
    <citation type="submission" date="2023-03" db="EMBL/GenBank/DDBJ databases">
        <authorList>
            <person name="Julca I."/>
        </authorList>
    </citation>
    <scope>NUCLEOTIDE SEQUENCE</scope>
</reference>
<dbReference type="Pfam" id="PF02182">
    <property type="entry name" value="SAD_SRA"/>
    <property type="match status" value="1"/>
</dbReference>
<dbReference type="InterPro" id="IPR007728">
    <property type="entry name" value="Pre-SET_dom"/>
</dbReference>
<sequence length="883" mass="97265">MDVLVNGEVSDGSGTKRSLDNGCSSNSGNATKFKVRKVSATRGFPLMCGQDFRAVKSESKENVMSSGHKHGGNHLMMRKDATQDLANFDVLHDVGRWGNVAGGPEPSRIKNATEVKVQCSEVCCLINGEVSTQEASIPSPKIKFRRRRISATRDFPEYRGSTTFEQRVDRDEKLKATFSRGVNNHDKGNGVEALKASADSISSLETLTGKVEKYPPEKLRTTVESGDPLLMATVELSPSREKLSTGHDHSTSRTADNVLFSRKGDNHVIVNALMAATSCPRRQDQLTTGSGGSRIGSSSNQVKITGSGNLKAVAKKSIVNAHPGKRSLKGKEVFGNKHYHSLDTFGSRLLNVEGESGSVNEGPHVDPSVDVSLPPFGPSAITGDVRNQVREILRLFQAFCRKLLQGEESTESKQKIKRIDIEASKQLIQRGKEVNTEKKYLGSVPGVEVGDEFQYRVELVIVGIHRPYQGGIDSMDSEGKKIAISIVASGGYDDDMENPDVVIYSGQGGLKAKDKQPEDQKLEKGNLALFNSISTRNPVRVIRGSKEKDIGSQDSKAKIVTKYVYDGLYTVEKCWREAGNHGKLVFMFELRRMPGQPEIAWKEVKTSKKGRPRHGVCVDDISGGKESSPICAVNTIDKEKPQPFIYTKKIMYPDSLHPRLAKGCDCIGRCSDPRRCACAMRNGEEIPYNHNGAIVEVKPLVYECGPHCKCSASCYNRVSQHGIKLHLEIFKTKSRGWGVRSLSSISPGTFICEYVGEIIKDREAEKRAGKDEYLFDIGQNYSDLGEGVEEGGDGYTIDAAKFGNVGRFINHSCSPNLYAQNVLYDHDDKRVPHIMLFAAENIPPLHELTYHYNYVVDQVYDLEGNIKVKRCFCGASGCTGRMY</sequence>
<evidence type="ECO:0000256" key="7">
    <source>
        <dbReference type="ARBA" id="ARBA00023242"/>
    </source>
</evidence>
<keyword evidence="6" id="KW-0156">Chromatin regulator</keyword>
<feature type="domain" description="Pre-SET" evidence="11">
    <location>
        <begin position="662"/>
        <end position="722"/>
    </location>
</feature>
<dbReference type="SMART" id="SM00466">
    <property type="entry name" value="SRA"/>
    <property type="match status" value="1"/>
</dbReference>
<dbReference type="Pfam" id="PF00856">
    <property type="entry name" value="SET"/>
    <property type="match status" value="1"/>
</dbReference>
<keyword evidence="4" id="KW-0808">Transferase</keyword>
<name>A0AAV1CJU0_OLDCO</name>
<dbReference type="PROSITE" id="PS51575">
    <property type="entry name" value="SAM_MT43_SUVAR39_2"/>
    <property type="match status" value="1"/>
</dbReference>
<keyword evidence="2" id="KW-0158">Chromosome</keyword>
<dbReference type="SMART" id="SM00317">
    <property type="entry name" value="SET"/>
    <property type="match status" value="1"/>
</dbReference>
<dbReference type="GO" id="GO:0003690">
    <property type="term" value="F:double-stranded DNA binding"/>
    <property type="evidence" value="ECO:0007669"/>
    <property type="project" value="TreeGrafter"/>
</dbReference>
<dbReference type="Pfam" id="PF05033">
    <property type="entry name" value="Pre-SET"/>
    <property type="match status" value="1"/>
</dbReference>
<evidence type="ECO:0000259" key="13">
    <source>
        <dbReference type="PROSITE" id="PS51015"/>
    </source>
</evidence>
<dbReference type="Proteomes" id="UP001161247">
    <property type="component" value="Chromosome 2"/>
</dbReference>
<feature type="domain" description="YDG" evidence="13">
    <location>
        <begin position="442"/>
        <end position="592"/>
    </location>
</feature>
<keyword evidence="3" id="KW-0489">Methyltransferase</keyword>
<feature type="domain" description="SET" evidence="10">
    <location>
        <begin position="725"/>
        <end position="853"/>
    </location>
</feature>
<dbReference type="PANTHER" id="PTHR45660">
    <property type="entry name" value="HISTONE-LYSINE N-METHYLTRANSFERASE SETMAR"/>
    <property type="match status" value="1"/>
</dbReference>
<feature type="compositionally biased region" description="Polar residues" evidence="9">
    <location>
        <begin position="12"/>
        <end position="26"/>
    </location>
</feature>
<dbReference type="SMART" id="SM00468">
    <property type="entry name" value="PreSET"/>
    <property type="match status" value="1"/>
</dbReference>
<evidence type="ECO:0000256" key="6">
    <source>
        <dbReference type="ARBA" id="ARBA00022853"/>
    </source>
</evidence>
<dbReference type="InterPro" id="IPR025794">
    <property type="entry name" value="H3-K9-MeTrfase_plant"/>
</dbReference>
<evidence type="ECO:0000259" key="10">
    <source>
        <dbReference type="PROSITE" id="PS50280"/>
    </source>
</evidence>
<keyword evidence="15" id="KW-1185">Reference proteome</keyword>
<dbReference type="PROSITE" id="PS51015">
    <property type="entry name" value="YDG"/>
    <property type="match status" value="1"/>
</dbReference>
<evidence type="ECO:0000256" key="3">
    <source>
        <dbReference type="ARBA" id="ARBA00022603"/>
    </source>
</evidence>
<organism evidence="14 15">
    <name type="scientific">Oldenlandia corymbosa var. corymbosa</name>
    <dbReference type="NCBI Taxonomy" id="529605"/>
    <lineage>
        <taxon>Eukaryota</taxon>
        <taxon>Viridiplantae</taxon>
        <taxon>Streptophyta</taxon>
        <taxon>Embryophyta</taxon>
        <taxon>Tracheophyta</taxon>
        <taxon>Spermatophyta</taxon>
        <taxon>Magnoliopsida</taxon>
        <taxon>eudicotyledons</taxon>
        <taxon>Gunneridae</taxon>
        <taxon>Pentapetalae</taxon>
        <taxon>asterids</taxon>
        <taxon>lamiids</taxon>
        <taxon>Gentianales</taxon>
        <taxon>Rubiaceae</taxon>
        <taxon>Rubioideae</taxon>
        <taxon>Spermacoceae</taxon>
        <taxon>Hedyotis-Oldenlandia complex</taxon>
        <taxon>Oldenlandia</taxon>
    </lineage>
</organism>
<evidence type="ECO:0000259" key="12">
    <source>
        <dbReference type="PROSITE" id="PS50868"/>
    </source>
</evidence>
<dbReference type="PROSITE" id="PS50867">
    <property type="entry name" value="PRE_SET"/>
    <property type="match status" value="1"/>
</dbReference>
<dbReference type="InterPro" id="IPR003105">
    <property type="entry name" value="SRA_YDG"/>
</dbReference>
<dbReference type="AlphaFoldDB" id="A0AAV1CJU0"/>
<dbReference type="SUPFAM" id="SSF82199">
    <property type="entry name" value="SET domain"/>
    <property type="match status" value="1"/>
</dbReference>
<proteinExistence type="predicted"/>
<evidence type="ECO:0000313" key="14">
    <source>
        <dbReference type="EMBL" id="CAI9095626.1"/>
    </source>
</evidence>
<comment type="subcellular location">
    <subcellularLocation>
        <location evidence="1">Chromosome</location>
    </subcellularLocation>
    <subcellularLocation>
        <location evidence="8">Nucleus</location>
    </subcellularLocation>
</comment>
<feature type="domain" description="Post-SET" evidence="12">
    <location>
        <begin position="867"/>
        <end position="883"/>
    </location>
</feature>
<dbReference type="GO" id="GO:0032259">
    <property type="term" value="P:methylation"/>
    <property type="evidence" value="ECO:0007669"/>
    <property type="project" value="UniProtKB-KW"/>
</dbReference>
<protein>
    <submittedName>
        <fullName evidence="14">OLC1v1031615C1</fullName>
    </submittedName>
</protein>
<evidence type="ECO:0000256" key="4">
    <source>
        <dbReference type="ARBA" id="ARBA00022679"/>
    </source>
</evidence>
<dbReference type="InterPro" id="IPR015947">
    <property type="entry name" value="PUA-like_sf"/>
</dbReference>
<dbReference type="PROSITE" id="PS50868">
    <property type="entry name" value="POST_SET"/>
    <property type="match status" value="1"/>
</dbReference>
<evidence type="ECO:0000256" key="8">
    <source>
        <dbReference type="PROSITE-ProRule" id="PRU00358"/>
    </source>
</evidence>
<keyword evidence="7 8" id="KW-0539">Nucleus</keyword>